<dbReference type="Gene3D" id="2.40.50.180">
    <property type="entry name" value="CheA-289, Domain 4"/>
    <property type="match status" value="1"/>
</dbReference>
<comment type="caution">
    <text evidence="2">The sequence shown here is derived from an EMBL/GenBank/DDBJ whole genome shotgun (WGS) entry which is preliminary data.</text>
</comment>
<evidence type="ECO:0000259" key="1">
    <source>
        <dbReference type="PROSITE" id="PS50851"/>
    </source>
</evidence>
<evidence type="ECO:0000313" key="3">
    <source>
        <dbReference type="Proteomes" id="UP001407405"/>
    </source>
</evidence>
<evidence type="ECO:0000313" key="2">
    <source>
        <dbReference type="EMBL" id="MEN1759366.1"/>
    </source>
</evidence>
<gene>
    <name evidence="2" type="ORF">AAIG11_02665</name>
</gene>
<feature type="domain" description="CheW-like" evidence="1">
    <location>
        <begin position="2"/>
        <end position="151"/>
    </location>
</feature>
<dbReference type="RefSeq" id="WP_343184729.1">
    <property type="nucleotide sequence ID" value="NZ_JBCITM010000002.1"/>
</dbReference>
<dbReference type="PANTHER" id="PTHR22617:SF23">
    <property type="entry name" value="CHEMOTAXIS PROTEIN CHEW"/>
    <property type="match status" value="1"/>
</dbReference>
<dbReference type="SMART" id="SM00260">
    <property type="entry name" value="CheW"/>
    <property type="match status" value="1"/>
</dbReference>
<dbReference type="EMBL" id="JBCITM010000002">
    <property type="protein sequence ID" value="MEN1759366.1"/>
    <property type="molecule type" value="Genomic_DNA"/>
</dbReference>
<dbReference type="Pfam" id="PF01584">
    <property type="entry name" value="CheW"/>
    <property type="match status" value="1"/>
</dbReference>
<proteinExistence type="predicted"/>
<accession>A0ABU9VQF9</accession>
<dbReference type="SUPFAM" id="SSF50341">
    <property type="entry name" value="CheW-like"/>
    <property type="match status" value="1"/>
</dbReference>
<dbReference type="PROSITE" id="PS50851">
    <property type="entry name" value="CHEW"/>
    <property type="match status" value="1"/>
</dbReference>
<dbReference type="PANTHER" id="PTHR22617">
    <property type="entry name" value="CHEMOTAXIS SENSOR HISTIDINE KINASE-RELATED"/>
    <property type="match status" value="1"/>
</dbReference>
<sequence length="151" mass="17093">MNGKVLSFYLNHKMFGLDISLVKEISRRVEYSHVPDSDPTIVGLMNLRGQVVTLFDLSQILGISSVKHELNRIEKPSSKNMACIILKAQGNGSNQVGFLIDESGDVLDIQHEWCEKTPANVEEIRSEYINEVVKLHEKLLLILDAEKVFDR</sequence>
<dbReference type="Proteomes" id="UP001407405">
    <property type="component" value="Unassembled WGS sequence"/>
</dbReference>
<keyword evidence="3" id="KW-1185">Reference proteome</keyword>
<reference evidence="2 3" key="1">
    <citation type="submission" date="2024-04" db="EMBL/GenBank/DDBJ databases">
        <title>Genome sequencing and metabolic network reconstruction of aminoacids and betaine degradation by Anoxynatronum sibiricum.</title>
        <authorList>
            <person name="Detkova E.N."/>
            <person name="Boltjanskaja Y.V."/>
            <person name="Mardanov A.V."/>
            <person name="Kevbrin V."/>
        </authorList>
    </citation>
    <scope>NUCLEOTIDE SEQUENCE [LARGE SCALE GENOMIC DNA]</scope>
    <source>
        <strain evidence="2 3">Z-7981</strain>
    </source>
</reference>
<dbReference type="Gene3D" id="2.30.30.40">
    <property type="entry name" value="SH3 Domains"/>
    <property type="match status" value="1"/>
</dbReference>
<organism evidence="2 3">
    <name type="scientific">Anoxynatronum sibiricum</name>
    <dbReference type="NCBI Taxonomy" id="210623"/>
    <lineage>
        <taxon>Bacteria</taxon>
        <taxon>Bacillati</taxon>
        <taxon>Bacillota</taxon>
        <taxon>Clostridia</taxon>
        <taxon>Eubacteriales</taxon>
        <taxon>Clostridiaceae</taxon>
        <taxon>Anoxynatronum</taxon>
    </lineage>
</organism>
<dbReference type="InterPro" id="IPR036061">
    <property type="entry name" value="CheW-like_dom_sf"/>
</dbReference>
<dbReference type="InterPro" id="IPR002545">
    <property type="entry name" value="CheW-lke_dom"/>
</dbReference>
<name>A0ABU9VQF9_9CLOT</name>
<dbReference type="InterPro" id="IPR039315">
    <property type="entry name" value="CheW"/>
</dbReference>
<protein>
    <submittedName>
        <fullName evidence="2">Chemotaxis protein CheW</fullName>
    </submittedName>
</protein>